<keyword evidence="5" id="KW-0539">Nucleus</keyword>
<evidence type="ECO:0008006" key="9">
    <source>
        <dbReference type="Google" id="ProtNLM"/>
    </source>
</evidence>
<dbReference type="AlphaFoldDB" id="A0A4S4MPE2"/>
<dbReference type="OrthoDB" id="532500at2759"/>
<comment type="similarity">
    <text evidence="2">Belongs to the eukaryotic RPA49/POLR1E RNA polymerase subunit family.</text>
</comment>
<dbReference type="InterPro" id="IPR009668">
    <property type="entry name" value="RNA_pol-assoc_fac_A49-like"/>
</dbReference>
<comment type="subcellular location">
    <subcellularLocation>
        <location evidence="1">Nucleus</location>
        <location evidence="1">Nucleolus</location>
    </subcellularLocation>
</comment>
<evidence type="ECO:0000313" key="8">
    <source>
        <dbReference type="Proteomes" id="UP000308730"/>
    </source>
</evidence>
<evidence type="ECO:0000256" key="3">
    <source>
        <dbReference type="ARBA" id="ARBA00022478"/>
    </source>
</evidence>
<keyword evidence="8" id="KW-1185">Reference proteome</keyword>
<evidence type="ECO:0000256" key="2">
    <source>
        <dbReference type="ARBA" id="ARBA00009430"/>
    </source>
</evidence>
<evidence type="ECO:0000256" key="4">
    <source>
        <dbReference type="ARBA" id="ARBA00023163"/>
    </source>
</evidence>
<comment type="caution">
    <text evidence="7">The sequence shown here is derived from an EMBL/GenBank/DDBJ whole genome shotgun (WGS) entry which is preliminary data.</text>
</comment>
<dbReference type="PANTHER" id="PTHR14440">
    <property type="entry name" value="DNA-DIRECTED RNA POLYMERASE I SUBUNIT RPA49"/>
    <property type="match status" value="1"/>
</dbReference>
<evidence type="ECO:0000313" key="7">
    <source>
        <dbReference type="EMBL" id="THH26921.1"/>
    </source>
</evidence>
<organism evidence="7 8">
    <name type="scientific">Antrodiella citrinella</name>
    <dbReference type="NCBI Taxonomy" id="2447956"/>
    <lineage>
        <taxon>Eukaryota</taxon>
        <taxon>Fungi</taxon>
        <taxon>Dikarya</taxon>
        <taxon>Basidiomycota</taxon>
        <taxon>Agaricomycotina</taxon>
        <taxon>Agaricomycetes</taxon>
        <taxon>Polyporales</taxon>
        <taxon>Steccherinaceae</taxon>
        <taxon>Antrodiella</taxon>
    </lineage>
</organism>
<dbReference type="GO" id="GO:0005730">
    <property type="term" value="C:nucleolus"/>
    <property type="evidence" value="ECO:0007669"/>
    <property type="project" value="UniProtKB-SubCell"/>
</dbReference>
<gene>
    <name evidence="7" type="ORF">EUX98_g7263</name>
</gene>
<dbReference type="GO" id="GO:0003677">
    <property type="term" value="F:DNA binding"/>
    <property type="evidence" value="ECO:0007669"/>
    <property type="project" value="InterPro"/>
</dbReference>
<feature type="compositionally biased region" description="Basic residues" evidence="6">
    <location>
        <begin position="1"/>
        <end position="10"/>
    </location>
</feature>
<name>A0A4S4MPE2_9APHY</name>
<proteinExistence type="inferred from homology"/>
<dbReference type="Proteomes" id="UP000308730">
    <property type="component" value="Unassembled WGS sequence"/>
</dbReference>
<dbReference type="GO" id="GO:0006351">
    <property type="term" value="P:DNA-templated transcription"/>
    <property type="evidence" value="ECO:0007669"/>
    <property type="project" value="InterPro"/>
</dbReference>
<dbReference type="Pfam" id="PF06870">
    <property type="entry name" value="RNA_pol_I_A49"/>
    <property type="match status" value="1"/>
</dbReference>
<dbReference type="GO" id="GO:0000428">
    <property type="term" value="C:DNA-directed RNA polymerase complex"/>
    <property type="evidence" value="ECO:0007669"/>
    <property type="project" value="UniProtKB-KW"/>
</dbReference>
<dbReference type="EMBL" id="SGPM01000296">
    <property type="protein sequence ID" value="THH26921.1"/>
    <property type="molecule type" value="Genomic_DNA"/>
</dbReference>
<reference evidence="7" key="1">
    <citation type="submission" date="2019-02" db="EMBL/GenBank/DDBJ databases">
        <title>Genome sequencing of the rare red list fungi Antrodiella citrinella (Flaviporus citrinellus).</title>
        <authorList>
            <person name="Buettner E."/>
            <person name="Kellner H."/>
        </authorList>
    </citation>
    <scope>NUCLEOTIDE SEQUENCE [LARGE SCALE GENOMIC DNA]</scope>
    <source>
        <strain evidence="7">DSM 108506</strain>
    </source>
</reference>
<keyword evidence="4" id="KW-0804">Transcription</keyword>
<accession>A0A4S4MPE2</accession>
<feature type="region of interest" description="Disordered" evidence="6">
    <location>
        <begin position="1"/>
        <end position="20"/>
    </location>
</feature>
<evidence type="ECO:0000256" key="5">
    <source>
        <dbReference type="ARBA" id="ARBA00023242"/>
    </source>
</evidence>
<sequence length="398" mass="44021">MSAVVSKKRKRNEEPAEISLELSSQDTAQIGAVLASFPAIHPTKSVPYKAYLNKKEPNKPFSEQDVTIVGETDSVEFVTGPETQVAAAGCRCTQQADEYDCIPSSSVAHPDKKCEEAKESGVHGCKLGCRLAQRNKLGETFGTKKAKTAIRAQERNRIDVDAMRGAAGHIQDRIEENTTSLPTREEAKAAADENRLIPPHNLDAERPDDVYALHDVIPEAEWKALTVSALKHASSDKERRYMLPYSRSEWINQHLLLAFAAPSVKTNTLKILFYVSAMMAFKQAARAGDKKKLQERLKSVPSIVVDGLVSRFMETPRESNEPKITSQTETSLLTHMFVLCLRVDDFASDSALIAKDLSMPPASVNALFKSLGCKIGTKRAILRTPVVFPTVKFKRARR</sequence>
<evidence type="ECO:0000256" key="6">
    <source>
        <dbReference type="SAM" id="MobiDB-lite"/>
    </source>
</evidence>
<keyword evidence="3" id="KW-0240">DNA-directed RNA polymerase</keyword>
<protein>
    <recommendedName>
        <fullName evidence="9">DNA-directed RNA polymerase I subunit RPA49</fullName>
    </recommendedName>
</protein>
<evidence type="ECO:0000256" key="1">
    <source>
        <dbReference type="ARBA" id="ARBA00004604"/>
    </source>
</evidence>